<comment type="similarity">
    <text evidence="2">Belongs to the MAK10 family.</text>
</comment>
<evidence type="ECO:0000256" key="4">
    <source>
        <dbReference type="SAM" id="MobiDB-lite"/>
    </source>
</evidence>
<evidence type="ECO:0000313" key="7">
    <source>
        <dbReference type="EMBL" id="KIW68012.1"/>
    </source>
</evidence>
<reference evidence="7 8" key="1">
    <citation type="submission" date="2015-01" db="EMBL/GenBank/DDBJ databases">
        <title>The Genome Sequence of Capronia semiimmersa CBS27337.</title>
        <authorList>
            <consortium name="The Broad Institute Genomics Platform"/>
            <person name="Cuomo C."/>
            <person name="de Hoog S."/>
            <person name="Gorbushina A."/>
            <person name="Stielow B."/>
            <person name="Teixiera M."/>
            <person name="Abouelleil A."/>
            <person name="Chapman S.B."/>
            <person name="Priest M."/>
            <person name="Young S.K."/>
            <person name="Wortman J."/>
            <person name="Nusbaum C."/>
            <person name="Birren B."/>
        </authorList>
    </citation>
    <scope>NUCLEOTIDE SEQUENCE [LARGE SCALE GENOMIC DNA]</scope>
    <source>
        <strain evidence="7 8">CBS 27337</strain>
    </source>
</reference>
<dbReference type="STRING" id="5601.A0A0D2E129"/>
<gene>
    <name evidence="7" type="ORF">PV04_03988</name>
</gene>
<organism evidence="7 8">
    <name type="scientific">Phialophora macrospora</name>
    <dbReference type="NCBI Taxonomy" id="1851006"/>
    <lineage>
        <taxon>Eukaryota</taxon>
        <taxon>Fungi</taxon>
        <taxon>Dikarya</taxon>
        <taxon>Ascomycota</taxon>
        <taxon>Pezizomycotina</taxon>
        <taxon>Eurotiomycetes</taxon>
        <taxon>Chaetothyriomycetidae</taxon>
        <taxon>Chaetothyriales</taxon>
        <taxon>Herpotrichiellaceae</taxon>
        <taxon>Phialophora</taxon>
    </lineage>
</organism>
<evidence type="ECO:0000256" key="3">
    <source>
        <dbReference type="ARBA" id="ARBA00022490"/>
    </source>
</evidence>
<feature type="compositionally biased region" description="Polar residues" evidence="4">
    <location>
        <begin position="752"/>
        <end position="764"/>
    </location>
</feature>
<evidence type="ECO:0008006" key="9">
    <source>
        <dbReference type="Google" id="ProtNLM"/>
    </source>
</evidence>
<feature type="domain" description="NAA35-like N-terminal" evidence="5">
    <location>
        <begin position="123"/>
        <end position="286"/>
    </location>
</feature>
<dbReference type="Pfam" id="PF04112">
    <property type="entry name" value="Mak10"/>
    <property type="match status" value="1"/>
</dbReference>
<evidence type="ECO:0000313" key="8">
    <source>
        <dbReference type="Proteomes" id="UP000054266"/>
    </source>
</evidence>
<dbReference type="Pfam" id="PF25789">
    <property type="entry name" value="TPR_NAA35"/>
    <property type="match status" value="1"/>
</dbReference>
<protein>
    <recommendedName>
        <fullName evidence="9">Amino-acid N-acetyltransferase subunit Mak10</fullName>
    </recommendedName>
</protein>
<name>A0A0D2E129_9EURO</name>
<dbReference type="InterPro" id="IPR057982">
    <property type="entry name" value="TPR_NAA35"/>
</dbReference>
<evidence type="ECO:0000256" key="1">
    <source>
        <dbReference type="ARBA" id="ARBA00004496"/>
    </source>
</evidence>
<proteinExistence type="inferred from homology"/>
<evidence type="ECO:0000259" key="6">
    <source>
        <dbReference type="Pfam" id="PF25789"/>
    </source>
</evidence>
<dbReference type="PANTHER" id="PTHR21373:SF0">
    <property type="entry name" value="N-ALPHA-ACETYLTRANSFERASE 35, NATC AUXILIARY SUBUNIT"/>
    <property type="match status" value="1"/>
</dbReference>
<comment type="subcellular location">
    <subcellularLocation>
        <location evidence="1">Cytoplasm</location>
    </subcellularLocation>
</comment>
<dbReference type="InterPro" id="IPR057983">
    <property type="entry name" value="NAA35-like_N"/>
</dbReference>
<dbReference type="InterPro" id="IPR007244">
    <property type="entry name" value="Naa35_N"/>
</dbReference>
<dbReference type="Proteomes" id="UP000054266">
    <property type="component" value="Unassembled WGS sequence"/>
</dbReference>
<dbReference type="AlphaFoldDB" id="A0A0D2E129"/>
<dbReference type="HOGENOM" id="CLU_011757_0_0_1"/>
<dbReference type="GO" id="GO:0031417">
    <property type="term" value="C:NatC complex"/>
    <property type="evidence" value="ECO:0007669"/>
    <property type="project" value="InterPro"/>
</dbReference>
<evidence type="ECO:0000259" key="5">
    <source>
        <dbReference type="Pfam" id="PF04112"/>
    </source>
</evidence>
<evidence type="ECO:0000256" key="2">
    <source>
        <dbReference type="ARBA" id="ARBA00006289"/>
    </source>
</evidence>
<dbReference type="PANTHER" id="PTHR21373">
    <property type="entry name" value="GLUCOSE REPRESSIBLE PROTEIN MAK10"/>
    <property type="match status" value="1"/>
</dbReference>
<dbReference type="EMBL" id="KN846958">
    <property type="protein sequence ID" value="KIW68012.1"/>
    <property type="molecule type" value="Genomic_DNA"/>
</dbReference>
<sequence length="835" mass="94299">MRAPRQFAHDIWELQKLLVRLFRSLFSPSAYKSHTCIWLVQSIRPVSVIPLPVGAFTFAIGIGICPRWRGKEIISSRIYPNIPLLIASEESANAMVHTRIIHPNVQVNEITREFSKAASKLAPGKLVKDDHFTLFEAVSALEIGDPKMDSGCTAFDPDSDEELDPTKPLSAEEIIWLMDELMYREVAWQMGYPLSQTLFTSVHIERLLWPEPKRLSDASFGRNDPVPRGTASLLRDVFQPYCLGLIKCCDLVLSMVTSQHYYEEEDFATQIFNRPLLHNFSVGEVMDMLGSARTWLDDSQLDSELAGALTSRIDARSAILKLFHECDCGTRPSLSTLEKDISLIRTIEKSAFLGRPTSAVAFTLKIQRRLASSVPPRPMVVVEKEKAFSFLHKLLTDATTAFQMLDISSSCNLLVAYQNFMAQEPQPAVYVRALLQFFLSLDDAVVGRFAIKDFIIHDIRSLVSPREGLFSPSHMNDLPEDEQMELGARVDLFVNRCSHSFLNLFRTLCLNRCRVRRTMCHAAVEWDQIQAEAEELDGLIQSTINEPAIPYPAGEEPTFSYSFSSWVYHYKLVQLRTILQMGFELSIYAPHEFAGMYWYLSFLSSTHLNHLERITFFVASQQRSGSSEQREVQTTLKLLYRHFTWLKAVEAMAKALHRVFTVLQRHGHFRKSAVAYASDALRYELRMRPFLHLSIPEPINMDVAQQSSSLHGLSDESLIAQASNLIHTARKAWEEVLKGGWNFDPLQPGESKAQTGAQGTSKSPGSVVEREWTQDVRNSMKACIGTGIVVTTLGKLVQTKTSGSVASIATLKVEIPPVGERNRWHVSWPVPKLQS</sequence>
<feature type="domain" description="NAA35-like TPR repeats" evidence="6">
    <location>
        <begin position="406"/>
        <end position="793"/>
    </location>
</feature>
<keyword evidence="3" id="KW-0963">Cytoplasm</keyword>
<feature type="region of interest" description="Disordered" evidence="4">
    <location>
        <begin position="747"/>
        <end position="768"/>
    </location>
</feature>
<accession>A0A0D2E129</accession>
<keyword evidence="8" id="KW-1185">Reference proteome</keyword>